<sequence length="370" mass="40985">MLKAMIQDLMRLSTLTGVQVHTEKDGQKLIHACTLKLSKAQLGFEHQHKGLKSVVHFAKNFKPGPLAIVLTGKGIITKKIDKVQGLDPQVLNQVLPNANPDHFYLQHYSNEEYSFISAIRRNEADELMAAFREEGFMVLSLSLDAFVLDDAMELKEGQLEEELLPAYAAAFQVLLGGTEGTYVAVEQLRVNRAQAFARAKLKGIGLLAGLVLMVLLLLNFVGYSYYSEQVKQLSAASNSSTAEIGKLRGQEKEIGKKTELIKAAGWTGGLNYAYLCDALMACMPAKMSLQEFSINPADEELSRARHEMVYQNRQVKVRGACRDASMLNNWIFAIRAKDWVEGCKILNYAINPDDGSGSFAIAVQLKAHEE</sequence>
<evidence type="ECO:0000256" key="1">
    <source>
        <dbReference type="SAM" id="Phobius"/>
    </source>
</evidence>
<gene>
    <name evidence="2" type="ordered locus">Phep_1104</name>
</gene>
<dbReference type="OrthoDB" id="783374at2"/>
<accession>C6Y3P3</accession>
<keyword evidence="1" id="KW-0472">Membrane</keyword>
<name>C6Y3P3_PEDHD</name>
<proteinExistence type="predicted"/>
<dbReference type="AlphaFoldDB" id="C6Y3P3"/>
<protein>
    <recommendedName>
        <fullName evidence="4">Fimbrial assembly family protein</fullName>
    </recommendedName>
</protein>
<dbReference type="eggNOG" id="ENOG502Z7VM">
    <property type="taxonomic scope" value="Bacteria"/>
</dbReference>
<reference evidence="2 3" key="1">
    <citation type="journal article" date="2009" name="Stand. Genomic Sci.">
        <title>Complete genome sequence of Pedobacter heparinus type strain (HIM 762-3).</title>
        <authorList>
            <person name="Han C."/>
            <person name="Spring S."/>
            <person name="Lapidus A."/>
            <person name="Del Rio T.G."/>
            <person name="Tice H."/>
            <person name="Copeland A."/>
            <person name="Cheng J.F."/>
            <person name="Lucas S."/>
            <person name="Chen F."/>
            <person name="Nolan M."/>
            <person name="Bruce D."/>
            <person name="Goodwin L."/>
            <person name="Pitluck S."/>
            <person name="Ivanova N."/>
            <person name="Mavromatis K."/>
            <person name="Mikhailova N."/>
            <person name="Pati A."/>
            <person name="Chen A."/>
            <person name="Palaniappan K."/>
            <person name="Land M."/>
            <person name="Hauser L."/>
            <person name="Chang Y.J."/>
            <person name="Jeffries C.C."/>
            <person name="Saunders E."/>
            <person name="Chertkov O."/>
            <person name="Brettin T."/>
            <person name="Goker M."/>
            <person name="Rohde M."/>
            <person name="Bristow J."/>
            <person name="Eisen J.A."/>
            <person name="Markowitz V."/>
            <person name="Hugenholtz P."/>
            <person name="Kyrpides N.C."/>
            <person name="Klenk H.P."/>
            <person name="Detter J.C."/>
        </authorList>
    </citation>
    <scope>NUCLEOTIDE SEQUENCE [LARGE SCALE GENOMIC DNA]</scope>
    <source>
        <strain evidence="3">ATCC 13125 / DSM 2366 / CIP 104194 / JCM 7457 / NBRC 12017 / NCIMB 9290 / NRRL B-14731 / HIM 762-3</strain>
    </source>
</reference>
<evidence type="ECO:0000313" key="3">
    <source>
        <dbReference type="Proteomes" id="UP000000852"/>
    </source>
</evidence>
<keyword evidence="1" id="KW-1133">Transmembrane helix</keyword>
<dbReference type="RefSeq" id="WP_012781266.1">
    <property type="nucleotide sequence ID" value="NC_013061.1"/>
</dbReference>
<dbReference type="Proteomes" id="UP000000852">
    <property type="component" value="Chromosome"/>
</dbReference>
<keyword evidence="1" id="KW-0812">Transmembrane</keyword>
<evidence type="ECO:0008006" key="4">
    <source>
        <dbReference type="Google" id="ProtNLM"/>
    </source>
</evidence>
<evidence type="ECO:0000313" key="2">
    <source>
        <dbReference type="EMBL" id="ACU03322.1"/>
    </source>
</evidence>
<dbReference type="KEGG" id="phe:Phep_1104"/>
<dbReference type="HOGENOM" id="CLU_692199_0_0_10"/>
<dbReference type="STRING" id="485917.Phep_1104"/>
<dbReference type="EMBL" id="CP001681">
    <property type="protein sequence ID" value="ACU03322.1"/>
    <property type="molecule type" value="Genomic_DNA"/>
</dbReference>
<keyword evidence="3" id="KW-1185">Reference proteome</keyword>
<organism evidence="2 3">
    <name type="scientific">Pedobacter heparinus (strain ATCC 13125 / DSM 2366 / CIP 104194 / JCM 7457 / NBRC 12017 / NCIMB 9290 / NRRL B-14731 / HIM 762-3)</name>
    <dbReference type="NCBI Taxonomy" id="485917"/>
    <lineage>
        <taxon>Bacteria</taxon>
        <taxon>Pseudomonadati</taxon>
        <taxon>Bacteroidota</taxon>
        <taxon>Sphingobacteriia</taxon>
        <taxon>Sphingobacteriales</taxon>
        <taxon>Sphingobacteriaceae</taxon>
        <taxon>Pedobacter</taxon>
    </lineage>
</organism>
<feature type="transmembrane region" description="Helical" evidence="1">
    <location>
        <begin position="204"/>
        <end position="226"/>
    </location>
</feature>